<evidence type="ECO:0000313" key="3">
    <source>
        <dbReference type="Proteomes" id="UP000179230"/>
    </source>
</evidence>
<dbReference type="InterPro" id="IPR035093">
    <property type="entry name" value="RelE/ParE_toxin_dom_sf"/>
</dbReference>
<dbReference type="SUPFAM" id="SSF143011">
    <property type="entry name" value="RelE-like"/>
    <property type="match status" value="1"/>
</dbReference>
<dbReference type="NCBIfam" id="TIGR02385">
    <property type="entry name" value="RelE_StbE"/>
    <property type="match status" value="1"/>
</dbReference>
<dbReference type="InterPro" id="IPR004386">
    <property type="entry name" value="Toxin_YafQ-like"/>
</dbReference>
<proteinExistence type="predicted"/>
<gene>
    <name evidence="2" type="ORF">A2592_03695</name>
</gene>
<dbReference type="Proteomes" id="UP000179230">
    <property type="component" value="Unassembled WGS sequence"/>
</dbReference>
<dbReference type="InterPro" id="IPR007712">
    <property type="entry name" value="RelE/ParE_toxin"/>
</dbReference>
<evidence type="ECO:0000313" key="2">
    <source>
        <dbReference type="EMBL" id="OGG88489.1"/>
    </source>
</evidence>
<keyword evidence="1" id="KW-1277">Toxin-antitoxin system</keyword>
<evidence type="ECO:0008006" key="4">
    <source>
        <dbReference type="Google" id="ProtNLM"/>
    </source>
</evidence>
<reference evidence="2 3" key="1">
    <citation type="journal article" date="2016" name="Nat. Commun.">
        <title>Thousands of microbial genomes shed light on interconnected biogeochemical processes in an aquifer system.</title>
        <authorList>
            <person name="Anantharaman K."/>
            <person name="Brown C.T."/>
            <person name="Hug L.A."/>
            <person name="Sharon I."/>
            <person name="Castelle C.J."/>
            <person name="Probst A.J."/>
            <person name="Thomas B.C."/>
            <person name="Singh A."/>
            <person name="Wilkins M.J."/>
            <person name="Karaoz U."/>
            <person name="Brodie E.L."/>
            <person name="Williams K.H."/>
            <person name="Hubbard S.S."/>
            <person name="Banfield J.F."/>
        </authorList>
    </citation>
    <scope>NUCLEOTIDE SEQUENCE [LARGE SCALE GENOMIC DNA]</scope>
</reference>
<dbReference type="Gene3D" id="3.30.2310.20">
    <property type="entry name" value="RelE-like"/>
    <property type="match status" value="1"/>
</dbReference>
<organism evidence="2 3">
    <name type="scientific">Candidatus Kaiserbacteria bacterium RIFOXYD1_FULL_42_15</name>
    <dbReference type="NCBI Taxonomy" id="1798532"/>
    <lineage>
        <taxon>Bacteria</taxon>
        <taxon>Candidatus Kaiseribacteriota</taxon>
    </lineage>
</organism>
<accession>A0A1F6FRK8</accession>
<comment type="caution">
    <text evidence="2">The sequence shown here is derived from an EMBL/GenBank/DDBJ whole genome shotgun (WGS) entry which is preliminary data.</text>
</comment>
<dbReference type="Pfam" id="PF15738">
    <property type="entry name" value="YafQ_toxin"/>
    <property type="match status" value="1"/>
</dbReference>
<name>A0A1F6FRK8_9BACT</name>
<protein>
    <recommendedName>
        <fullName evidence="4">Addiction module toxin RelE</fullName>
    </recommendedName>
</protein>
<dbReference type="EMBL" id="MFMT01000019">
    <property type="protein sequence ID" value="OGG88489.1"/>
    <property type="molecule type" value="Genomic_DNA"/>
</dbReference>
<evidence type="ECO:0000256" key="1">
    <source>
        <dbReference type="ARBA" id="ARBA00022649"/>
    </source>
</evidence>
<sequence length="86" mass="9946">MEVAYSKDFKKRFAKLPAKVQQQFAERLSLYLDNPQHALLHVHSLNGSWEGYQSFNVNADLRVIFTIRDNGGTLYLDMIGTHSQLY</sequence>
<dbReference type="AlphaFoldDB" id="A0A1F6FRK8"/>